<dbReference type="OrthoDB" id="511176at2"/>
<dbReference type="STRING" id="118168.MC7420_6488"/>
<feature type="transmembrane region" description="Helical" evidence="1">
    <location>
        <begin position="57"/>
        <end position="74"/>
    </location>
</feature>
<dbReference type="HOGENOM" id="CLU_130448_0_0_3"/>
<accession>B4VQW2</accession>
<keyword evidence="1" id="KW-0812">Transmembrane</keyword>
<sequence>MSSNIETLSTSEQDVQSNPSTFHLSPLIRVTLLSLYVALTVPLPFLAQVSDAPIPPVLLWGGIGLGLFALYGALSERVIVDNEKIQVTYPKWVPRFFRKGWELPWADVKDLKMRTTGQGGLVYYFVSQSSEQAYLLPMRVVGFARLVKLVETYTGIDTTDIRPLAQPWMYLILLGLTLLLLLVDGWTIWTVFSQGLMAWKMFIIVKI</sequence>
<evidence type="ECO:0000313" key="2">
    <source>
        <dbReference type="EMBL" id="EDX75833.1"/>
    </source>
</evidence>
<dbReference type="EMBL" id="DS989848">
    <property type="protein sequence ID" value="EDX75833.1"/>
    <property type="molecule type" value="Genomic_DNA"/>
</dbReference>
<gene>
    <name evidence="2" type="ORF">MC7420_6488</name>
</gene>
<proteinExistence type="predicted"/>
<dbReference type="RefSeq" id="WP_006100971.1">
    <property type="nucleotide sequence ID" value="NZ_DS989848.1"/>
</dbReference>
<feature type="transmembrane region" description="Helical" evidence="1">
    <location>
        <begin position="27"/>
        <end position="45"/>
    </location>
</feature>
<organism evidence="2 3">
    <name type="scientific">Coleofasciculus chthonoplastes PCC 7420</name>
    <dbReference type="NCBI Taxonomy" id="118168"/>
    <lineage>
        <taxon>Bacteria</taxon>
        <taxon>Bacillati</taxon>
        <taxon>Cyanobacteriota</taxon>
        <taxon>Cyanophyceae</taxon>
        <taxon>Coleofasciculales</taxon>
        <taxon>Coleofasciculaceae</taxon>
        <taxon>Coleofasciculus</taxon>
    </lineage>
</organism>
<dbReference type="Proteomes" id="UP000003835">
    <property type="component" value="Unassembled WGS sequence"/>
</dbReference>
<protein>
    <submittedName>
        <fullName evidence="2">Uncharacterized protein</fullName>
    </submittedName>
</protein>
<name>B4VQW2_9CYAN</name>
<evidence type="ECO:0000256" key="1">
    <source>
        <dbReference type="SAM" id="Phobius"/>
    </source>
</evidence>
<feature type="transmembrane region" description="Helical" evidence="1">
    <location>
        <begin position="168"/>
        <end position="192"/>
    </location>
</feature>
<keyword evidence="1" id="KW-1133">Transmembrane helix</keyword>
<dbReference type="eggNOG" id="ENOG502ZBN5">
    <property type="taxonomic scope" value="Bacteria"/>
</dbReference>
<keyword evidence="1" id="KW-0472">Membrane</keyword>
<keyword evidence="3" id="KW-1185">Reference proteome</keyword>
<evidence type="ECO:0000313" key="3">
    <source>
        <dbReference type="Proteomes" id="UP000003835"/>
    </source>
</evidence>
<reference evidence="2 3" key="1">
    <citation type="submission" date="2008-07" db="EMBL/GenBank/DDBJ databases">
        <authorList>
            <person name="Tandeau de Marsac N."/>
            <person name="Ferriera S."/>
            <person name="Johnson J."/>
            <person name="Kravitz S."/>
            <person name="Beeson K."/>
            <person name="Sutton G."/>
            <person name="Rogers Y.-H."/>
            <person name="Friedman R."/>
            <person name="Frazier M."/>
            <person name="Venter J.C."/>
        </authorList>
    </citation>
    <scope>NUCLEOTIDE SEQUENCE [LARGE SCALE GENOMIC DNA]</scope>
    <source>
        <strain evidence="2 3">PCC 7420</strain>
    </source>
</reference>
<dbReference type="AlphaFoldDB" id="B4VQW2"/>